<evidence type="ECO:0000256" key="5">
    <source>
        <dbReference type="ARBA" id="ARBA00023242"/>
    </source>
</evidence>
<dbReference type="Gene3D" id="1.10.10.60">
    <property type="entry name" value="Homeodomain-like"/>
    <property type="match status" value="1"/>
</dbReference>
<dbReference type="Proteomes" id="UP001159364">
    <property type="component" value="Linkage Group LG03"/>
</dbReference>
<name>A0AAV8TX10_9ROSI</name>
<dbReference type="PROSITE" id="PS50090">
    <property type="entry name" value="MYB_LIKE"/>
    <property type="match status" value="1"/>
</dbReference>
<dbReference type="FunFam" id="1.10.10.60:FF:000092">
    <property type="entry name" value="Trihelix transcription factor GT-2"/>
    <property type="match status" value="1"/>
</dbReference>
<accession>A0AAV8TX10</accession>
<evidence type="ECO:0000256" key="2">
    <source>
        <dbReference type="ARBA" id="ARBA00023015"/>
    </source>
</evidence>
<keyword evidence="3" id="KW-0238">DNA-binding</keyword>
<keyword evidence="2" id="KW-0805">Transcription regulation</keyword>
<feature type="domain" description="Myb-like" evidence="7">
    <location>
        <begin position="286"/>
        <end position="351"/>
    </location>
</feature>
<dbReference type="PANTHER" id="PTHR21654">
    <property type="entry name" value="FI21293P1"/>
    <property type="match status" value="1"/>
</dbReference>
<dbReference type="GO" id="GO:0005634">
    <property type="term" value="C:nucleus"/>
    <property type="evidence" value="ECO:0007669"/>
    <property type="project" value="UniProtKB-SubCell"/>
</dbReference>
<evidence type="ECO:0000256" key="6">
    <source>
        <dbReference type="SAM" id="MobiDB-lite"/>
    </source>
</evidence>
<evidence type="ECO:0000256" key="1">
    <source>
        <dbReference type="ARBA" id="ARBA00004123"/>
    </source>
</evidence>
<keyword evidence="4" id="KW-0804">Transcription</keyword>
<organism evidence="8 9">
    <name type="scientific">Erythroxylum novogranatense</name>
    <dbReference type="NCBI Taxonomy" id="1862640"/>
    <lineage>
        <taxon>Eukaryota</taxon>
        <taxon>Viridiplantae</taxon>
        <taxon>Streptophyta</taxon>
        <taxon>Embryophyta</taxon>
        <taxon>Tracheophyta</taxon>
        <taxon>Spermatophyta</taxon>
        <taxon>Magnoliopsida</taxon>
        <taxon>eudicotyledons</taxon>
        <taxon>Gunneridae</taxon>
        <taxon>Pentapetalae</taxon>
        <taxon>rosids</taxon>
        <taxon>fabids</taxon>
        <taxon>Malpighiales</taxon>
        <taxon>Erythroxylaceae</taxon>
        <taxon>Erythroxylum</taxon>
    </lineage>
</organism>
<evidence type="ECO:0000313" key="9">
    <source>
        <dbReference type="Proteomes" id="UP001159364"/>
    </source>
</evidence>
<feature type="region of interest" description="Disordered" evidence="6">
    <location>
        <begin position="41"/>
        <end position="71"/>
    </location>
</feature>
<dbReference type="GO" id="GO:0003677">
    <property type="term" value="F:DNA binding"/>
    <property type="evidence" value="ECO:0007669"/>
    <property type="project" value="UniProtKB-KW"/>
</dbReference>
<feature type="region of interest" description="Disordered" evidence="6">
    <location>
        <begin position="256"/>
        <end position="286"/>
    </location>
</feature>
<gene>
    <name evidence="8" type="ORF">K2173_018050</name>
</gene>
<evidence type="ECO:0000256" key="4">
    <source>
        <dbReference type="ARBA" id="ARBA00023163"/>
    </source>
</evidence>
<dbReference type="PANTHER" id="PTHR21654:SF7">
    <property type="entry name" value="HOMEODOMAIN-LIKE SUPERFAMILY PROTEIN"/>
    <property type="match status" value="1"/>
</dbReference>
<protein>
    <recommendedName>
        <fullName evidence="7">Myb-like domain-containing protein</fullName>
    </recommendedName>
</protein>
<evidence type="ECO:0000256" key="3">
    <source>
        <dbReference type="ARBA" id="ARBA00023125"/>
    </source>
</evidence>
<proteinExistence type="predicted"/>
<dbReference type="SMART" id="SM00717">
    <property type="entry name" value="SANT"/>
    <property type="match status" value="1"/>
</dbReference>
<sequence>MELLVPDRRSSNVAEFHQEITPFPTTGTFLVSTPTAGLFSPDVNHNNLPPQKLLPIRGSSERSPSNSQHDYPPLLHQPSMEARGILDDGTLGNLGLLSDIVVGDMAVDGGGMGGCEGVLGICPVRVGSYRADPNYEVGLSLDVESSSSSDGDDCGDSLKAAKESASRKRRRKSKKKLKGFLENAVVRIMEKQEQMHQKLIDAIEKSERERIIREDAWKRQETERIKREQDVRAQETARNLSLISFIQNIVGHDIEVPQPLTPSSSPPVETSGDKDGDNLPIQQDSKCNLNDKRWPPAEVNALIRLRAASEQSIQFNGSKCPNVWDDISAKMHSMGYDRSAKKCKEKWENINKYFRKSMGNGTCPYFHELNILYKNGNGVVGSVNPSDHINNENEVE</sequence>
<keyword evidence="9" id="KW-1185">Reference proteome</keyword>
<keyword evidence="5" id="KW-0539">Nucleus</keyword>
<comment type="subcellular location">
    <subcellularLocation>
        <location evidence="1">Nucleus</location>
    </subcellularLocation>
</comment>
<dbReference type="Pfam" id="PF13837">
    <property type="entry name" value="Myb_DNA-bind_4"/>
    <property type="match status" value="1"/>
</dbReference>
<dbReference type="CDD" id="cd12203">
    <property type="entry name" value="GT1"/>
    <property type="match status" value="1"/>
</dbReference>
<dbReference type="EMBL" id="JAIWQS010000003">
    <property type="protein sequence ID" value="KAJ8770559.1"/>
    <property type="molecule type" value="Genomic_DNA"/>
</dbReference>
<evidence type="ECO:0000313" key="8">
    <source>
        <dbReference type="EMBL" id="KAJ8770559.1"/>
    </source>
</evidence>
<comment type="caution">
    <text evidence="8">The sequence shown here is derived from an EMBL/GenBank/DDBJ whole genome shotgun (WGS) entry which is preliminary data.</text>
</comment>
<dbReference type="InterPro" id="IPR001005">
    <property type="entry name" value="SANT/Myb"/>
</dbReference>
<evidence type="ECO:0000259" key="7">
    <source>
        <dbReference type="PROSITE" id="PS50090"/>
    </source>
</evidence>
<dbReference type="InterPro" id="IPR044822">
    <property type="entry name" value="Myb_DNA-bind_4"/>
</dbReference>
<reference evidence="8 9" key="1">
    <citation type="submission" date="2021-09" db="EMBL/GenBank/DDBJ databases">
        <title>Genomic insights and catalytic innovation underlie evolution of tropane alkaloids biosynthesis.</title>
        <authorList>
            <person name="Wang Y.-J."/>
            <person name="Tian T."/>
            <person name="Huang J.-P."/>
            <person name="Huang S.-X."/>
        </authorList>
    </citation>
    <scope>NUCLEOTIDE SEQUENCE [LARGE SCALE GENOMIC DNA]</scope>
    <source>
        <strain evidence="8">KIB-2018</strain>
        <tissue evidence="8">Leaf</tissue>
    </source>
</reference>
<feature type="region of interest" description="Disordered" evidence="6">
    <location>
        <begin position="142"/>
        <end position="175"/>
    </location>
</feature>
<dbReference type="GO" id="GO:0006355">
    <property type="term" value="P:regulation of DNA-templated transcription"/>
    <property type="evidence" value="ECO:0007669"/>
    <property type="project" value="UniProtKB-ARBA"/>
</dbReference>
<dbReference type="AlphaFoldDB" id="A0AAV8TX10"/>